<dbReference type="PANTHER" id="PTHR15462">
    <property type="entry name" value="SERINE PROTEASE"/>
    <property type="match status" value="1"/>
</dbReference>
<evidence type="ECO:0000256" key="2">
    <source>
        <dbReference type="SAM" id="MobiDB-lite"/>
    </source>
</evidence>
<keyword evidence="4" id="KW-1185">Reference proteome</keyword>
<proteinExistence type="predicted"/>
<reference evidence="3 4" key="1">
    <citation type="submission" date="2016-10" db="EMBL/GenBank/DDBJ databases">
        <authorList>
            <person name="de Groot N.N."/>
        </authorList>
    </citation>
    <scope>NUCLEOTIDE SEQUENCE [LARGE SCALE GENOMIC DNA]</scope>
    <source>
        <strain evidence="3 4">CGMCC 4.6533</strain>
    </source>
</reference>
<dbReference type="Proteomes" id="UP000199202">
    <property type="component" value="Unassembled WGS sequence"/>
</dbReference>
<feature type="region of interest" description="Disordered" evidence="2">
    <location>
        <begin position="268"/>
        <end position="313"/>
    </location>
</feature>
<dbReference type="InterPro" id="IPR043504">
    <property type="entry name" value="Peptidase_S1_PA_chymotrypsin"/>
</dbReference>
<evidence type="ECO:0000313" key="4">
    <source>
        <dbReference type="Proteomes" id="UP000199202"/>
    </source>
</evidence>
<evidence type="ECO:0000313" key="3">
    <source>
        <dbReference type="EMBL" id="SDG97550.1"/>
    </source>
</evidence>
<dbReference type="PANTHER" id="PTHR15462:SF8">
    <property type="entry name" value="SERINE PROTEASE"/>
    <property type="match status" value="1"/>
</dbReference>
<dbReference type="RefSeq" id="WP_090928018.1">
    <property type="nucleotide sequence ID" value="NZ_FNDJ01000001.1"/>
</dbReference>
<sequence length="313" mass="33069">MLRLVLPVVLLDPAAVAEVSQHSVPTPRVLTPDGDRLGYAPVPRPYTGARRLTGVLLGRDPVTRTDVVCGGTVIGSRSRSLVLTAAHCLYHDGRPLKHLAFLPGYERGRPRLGVWPAVRIWVPERWRTEPYSPSLLPYDVGLVGVVRRGRPLEAVTGRGLRPMPTSQGTELRGLELLGYPVGKGYPGMTMYRCVGDAVEGLHHGPGLLVTRNCHAAAGGSGGPALYGGALAGVVSSSSPLSDTKGYTVITRLGGRVFERMLARADQSMLLERQPGKRDEATPTPTPAPTPAPTLAPAPAPAAAAEPTPLKPPG</sequence>
<dbReference type="STRING" id="633440.SAMN05421869_101159"/>
<dbReference type="Gene3D" id="2.40.10.10">
    <property type="entry name" value="Trypsin-like serine proteases"/>
    <property type="match status" value="2"/>
</dbReference>
<dbReference type="InterPro" id="IPR018114">
    <property type="entry name" value="TRYPSIN_HIS"/>
</dbReference>
<dbReference type="EMBL" id="FNDJ01000001">
    <property type="protein sequence ID" value="SDG97550.1"/>
    <property type="molecule type" value="Genomic_DNA"/>
</dbReference>
<keyword evidence="1" id="KW-0732">Signal</keyword>
<dbReference type="GO" id="GO:0004252">
    <property type="term" value="F:serine-type endopeptidase activity"/>
    <property type="evidence" value="ECO:0007669"/>
    <property type="project" value="InterPro"/>
</dbReference>
<dbReference type="OrthoDB" id="3507155at2"/>
<dbReference type="InterPro" id="IPR050966">
    <property type="entry name" value="Glutamyl_endopeptidase"/>
</dbReference>
<name>A0A1G7YNW6_9ACTN</name>
<protein>
    <submittedName>
        <fullName evidence="3">V8-like Glu-specific endopeptidase</fullName>
    </submittedName>
</protein>
<dbReference type="AlphaFoldDB" id="A0A1G7YNW6"/>
<feature type="compositionally biased region" description="Pro residues" evidence="2">
    <location>
        <begin position="283"/>
        <end position="299"/>
    </location>
</feature>
<dbReference type="InterPro" id="IPR009003">
    <property type="entry name" value="Peptidase_S1_PA"/>
</dbReference>
<dbReference type="GO" id="GO:0006508">
    <property type="term" value="P:proteolysis"/>
    <property type="evidence" value="ECO:0007669"/>
    <property type="project" value="InterPro"/>
</dbReference>
<accession>A0A1G7YNW6</accession>
<organism evidence="3 4">
    <name type="scientific">Nonomuraea jiangxiensis</name>
    <dbReference type="NCBI Taxonomy" id="633440"/>
    <lineage>
        <taxon>Bacteria</taxon>
        <taxon>Bacillati</taxon>
        <taxon>Actinomycetota</taxon>
        <taxon>Actinomycetes</taxon>
        <taxon>Streptosporangiales</taxon>
        <taxon>Streptosporangiaceae</taxon>
        <taxon>Nonomuraea</taxon>
    </lineage>
</organism>
<evidence type="ECO:0000256" key="1">
    <source>
        <dbReference type="ARBA" id="ARBA00022729"/>
    </source>
</evidence>
<dbReference type="SUPFAM" id="SSF50494">
    <property type="entry name" value="Trypsin-like serine proteases"/>
    <property type="match status" value="1"/>
</dbReference>
<dbReference type="PROSITE" id="PS00134">
    <property type="entry name" value="TRYPSIN_HIS"/>
    <property type="match status" value="1"/>
</dbReference>
<gene>
    <name evidence="3" type="ORF">SAMN05421869_101159</name>
</gene>